<name>A0A366FKZ2_9HYPH</name>
<dbReference type="OrthoDB" id="7365433at2"/>
<feature type="signal peptide" evidence="1">
    <location>
        <begin position="1"/>
        <end position="20"/>
    </location>
</feature>
<feature type="domain" description="PepSY" evidence="2">
    <location>
        <begin position="5"/>
        <end position="83"/>
    </location>
</feature>
<evidence type="ECO:0000256" key="1">
    <source>
        <dbReference type="SAM" id="SignalP"/>
    </source>
</evidence>
<evidence type="ECO:0000259" key="2">
    <source>
        <dbReference type="Pfam" id="PF13670"/>
    </source>
</evidence>
<feature type="chain" id="PRO_5016983437" evidence="1">
    <location>
        <begin position="21"/>
        <end position="91"/>
    </location>
</feature>
<keyword evidence="1" id="KW-0732">Signal</keyword>
<evidence type="ECO:0000313" key="3">
    <source>
        <dbReference type="EMBL" id="RBP14395.1"/>
    </source>
</evidence>
<proteinExistence type="predicted"/>
<reference evidence="3 4" key="1">
    <citation type="submission" date="2018-06" db="EMBL/GenBank/DDBJ databases">
        <title>Genomic Encyclopedia of Type Strains, Phase IV (KMG-IV): sequencing the most valuable type-strain genomes for metagenomic binning, comparative biology and taxonomic classification.</title>
        <authorList>
            <person name="Goeker M."/>
        </authorList>
    </citation>
    <scope>NUCLEOTIDE SEQUENCE [LARGE SCALE GENOMIC DNA]</scope>
    <source>
        <strain evidence="3 4">DSM 24875</strain>
    </source>
</reference>
<sequence length="91" mass="9689">MKLFTALTVLAVAAAGPAFAEGKCATTAKSKWQPKSALESQLQADGYKVKQIKVEGGCYEVYATDKTGKRANMAFNAETLEKLDNAEAGEN</sequence>
<comment type="caution">
    <text evidence="3">The sequence shown here is derived from an EMBL/GenBank/DDBJ whole genome shotgun (WGS) entry which is preliminary data.</text>
</comment>
<dbReference type="Pfam" id="PF13670">
    <property type="entry name" value="PepSY_2"/>
    <property type="match status" value="1"/>
</dbReference>
<dbReference type="EMBL" id="QNRK01000009">
    <property type="protein sequence ID" value="RBP14395.1"/>
    <property type="molecule type" value="Genomic_DNA"/>
</dbReference>
<dbReference type="AlphaFoldDB" id="A0A366FKZ2"/>
<gene>
    <name evidence="3" type="ORF">DFR50_109149</name>
</gene>
<dbReference type="InterPro" id="IPR025711">
    <property type="entry name" value="PepSY"/>
</dbReference>
<evidence type="ECO:0000313" key="4">
    <source>
        <dbReference type="Proteomes" id="UP000253529"/>
    </source>
</evidence>
<keyword evidence="4" id="KW-1185">Reference proteome</keyword>
<dbReference type="RefSeq" id="WP_113889071.1">
    <property type="nucleotide sequence ID" value="NZ_QNRK01000009.1"/>
</dbReference>
<organism evidence="3 4">
    <name type="scientific">Roseiarcus fermentans</name>
    <dbReference type="NCBI Taxonomy" id="1473586"/>
    <lineage>
        <taxon>Bacteria</taxon>
        <taxon>Pseudomonadati</taxon>
        <taxon>Pseudomonadota</taxon>
        <taxon>Alphaproteobacteria</taxon>
        <taxon>Hyphomicrobiales</taxon>
        <taxon>Roseiarcaceae</taxon>
        <taxon>Roseiarcus</taxon>
    </lineage>
</organism>
<accession>A0A366FKZ2</accession>
<dbReference type="Proteomes" id="UP000253529">
    <property type="component" value="Unassembled WGS sequence"/>
</dbReference>
<protein>
    <submittedName>
        <fullName evidence="3">YpeB-like protein with putative protease inhibitory function</fullName>
    </submittedName>
</protein>